<keyword evidence="1" id="KW-1133">Transmembrane helix</keyword>
<reference evidence="2" key="1">
    <citation type="submission" date="2023-10" db="EMBL/GenBank/DDBJ databases">
        <authorList>
            <person name="Chen Y."/>
            <person name="Shah S."/>
            <person name="Dougan E. K."/>
            <person name="Thang M."/>
            <person name="Chan C."/>
        </authorList>
    </citation>
    <scope>NUCLEOTIDE SEQUENCE [LARGE SCALE GENOMIC DNA]</scope>
</reference>
<evidence type="ECO:0000313" key="3">
    <source>
        <dbReference type="Proteomes" id="UP001189429"/>
    </source>
</evidence>
<keyword evidence="1" id="KW-0472">Membrane</keyword>
<keyword evidence="3" id="KW-1185">Reference proteome</keyword>
<feature type="transmembrane region" description="Helical" evidence="1">
    <location>
        <begin position="25"/>
        <end position="45"/>
    </location>
</feature>
<proteinExistence type="predicted"/>
<gene>
    <name evidence="2" type="ORF">PCOR1329_LOCUS14690</name>
</gene>
<feature type="transmembrane region" description="Helical" evidence="1">
    <location>
        <begin position="52"/>
        <end position="72"/>
    </location>
</feature>
<feature type="transmembrane region" description="Helical" evidence="1">
    <location>
        <begin position="84"/>
        <end position="109"/>
    </location>
</feature>
<sequence>MRAIREAQAGAEVLCPDKWNNLTRLLDRGTCVFVVFPSVLWFALWRRPWQQLLPFIAAFGAAWLSCAIGIRYRDQHPCGVRRPVTYGMFMVFHELWHWLLFLALTANALDRRAGSSPQSCTGAGHMC</sequence>
<comment type="caution">
    <text evidence="2">The sequence shown here is derived from an EMBL/GenBank/DDBJ whole genome shotgun (WGS) entry which is preliminary data.</text>
</comment>
<organism evidence="2 3">
    <name type="scientific">Prorocentrum cordatum</name>
    <dbReference type="NCBI Taxonomy" id="2364126"/>
    <lineage>
        <taxon>Eukaryota</taxon>
        <taxon>Sar</taxon>
        <taxon>Alveolata</taxon>
        <taxon>Dinophyceae</taxon>
        <taxon>Prorocentrales</taxon>
        <taxon>Prorocentraceae</taxon>
        <taxon>Prorocentrum</taxon>
    </lineage>
</organism>
<dbReference type="EMBL" id="CAUYUJ010004413">
    <property type="protein sequence ID" value="CAK0809436.1"/>
    <property type="molecule type" value="Genomic_DNA"/>
</dbReference>
<evidence type="ECO:0000313" key="2">
    <source>
        <dbReference type="EMBL" id="CAK0809436.1"/>
    </source>
</evidence>
<evidence type="ECO:0000256" key="1">
    <source>
        <dbReference type="SAM" id="Phobius"/>
    </source>
</evidence>
<accession>A0ABN9QVY6</accession>
<keyword evidence="1" id="KW-0812">Transmembrane</keyword>
<dbReference type="Proteomes" id="UP001189429">
    <property type="component" value="Unassembled WGS sequence"/>
</dbReference>
<protein>
    <submittedName>
        <fullName evidence="2">Uncharacterized protein</fullName>
    </submittedName>
</protein>
<name>A0ABN9QVY6_9DINO</name>